<dbReference type="InterPro" id="IPR010603">
    <property type="entry name" value="Znf_CppX_C4"/>
</dbReference>
<sequence length="118" mass="12602">MPISDRRAAPCRFCGRSPAPGEHRLPGPAGPVCADCVEAGLALVRDGRARPSLGGTPLLAAERGSDLACEFCGRRERRTFFGFRRPLARMIGGPGNAVICADCLDRAGDVLNRALRQR</sequence>
<dbReference type="AlphaFoldDB" id="A0A5C4LSX3"/>
<dbReference type="EMBL" id="VDFW01000046">
    <property type="protein sequence ID" value="TNC20091.1"/>
    <property type="molecule type" value="Genomic_DNA"/>
</dbReference>
<comment type="caution">
    <text evidence="2">The sequence shown here is derived from an EMBL/GenBank/DDBJ whole genome shotgun (WGS) entry which is preliminary data.</text>
</comment>
<evidence type="ECO:0000259" key="1">
    <source>
        <dbReference type="SMART" id="SM00994"/>
    </source>
</evidence>
<dbReference type="Gene3D" id="6.20.220.10">
    <property type="entry name" value="ClpX chaperone, C4-type zinc finger domain"/>
    <property type="match status" value="1"/>
</dbReference>
<keyword evidence="3" id="KW-1185">Reference proteome</keyword>
<organism evidence="2 3">
    <name type="scientific">Amycolatopsis alkalitolerans</name>
    <dbReference type="NCBI Taxonomy" id="2547244"/>
    <lineage>
        <taxon>Bacteria</taxon>
        <taxon>Bacillati</taxon>
        <taxon>Actinomycetota</taxon>
        <taxon>Actinomycetes</taxon>
        <taxon>Pseudonocardiales</taxon>
        <taxon>Pseudonocardiaceae</taxon>
        <taxon>Amycolatopsis</taxon>
    </lineage>
</organism>
<gene>
    <name evidence="2" type="ORF">FG385_31675</name>
</gene>
<proteinExistence type="predicted"/>
<name>A0A5C4LSX3_9PSEU</name>
<protein>
    <recommendedName>
        <fullName evidence="1">ATP-dependent Clp protease ATP-binding subunit ClpX zinc ribbon domain-containing protein</fullName>
    </recommendedName>
</protein>
<feature type="domain" description="ATP-dependent Clp protease ATP-binding subunit ClpX zinc ribbon" evidence="1">
    <location>
        <begin position="66"/>
        <end position="114"/>
    </location>
</feature>
<evidence type="ECO:0000313" key="3">
    <source>
        <dbReference type="Proteomes" id="UP000305546"/>
    </source>
</evidence>
<reference evidence="2 3" key="1">
    <citation type="submission" date="2019-06" db="EMBL/GenBank/DDBJ databases">
        <title>Amycolatopsis alkalitolerans sp. nov., isolated from Gastrodia elata Blume.</title>
        <authorList>
            <person name="Narsing Rao M.P."/>
            <person name="Li W.J."/>
        </authorList>
    </citation>
    <scope>NUCLEOTIDE SEQUENCE [LARGE SCALE GENOMIC DNA]</scope>
    <source>
        <strain evidence="2 3">SYSUP0005</strain>
    </source>
</reference>
<dbReference type="SMART" id="SM00994">
    <property type="entry name" value="zf-C4_ClpX"/>
    <property type="match status" value="2"/>
</dbReference>
<evidence type="ECO:0000313" key="2">
    <source>
        <dbReference type="EMBL" id="TNC20091.1"/>
    </source>
</evidence>
<dbReference type="GO" id="GO:0008270">
    <property type="term" value="F:zinc ion binding"/>
    <property type="evidence" value="ECO:0007669"/>
    <property type="project" value="InterPro"/>
</dbReference>
<dbReference type="OrthoDB" id="3633099at2"/>
<accession>A0A5C4LSX3</accession>
<dbReference type="Proteomes" id="UP000305546">
    <property type="component" value="Unassembled WGS sequence"/>
</dbReference>
<dbReference type="GO" id="GO:0046983">
    <property type="term" value="F:protein dimerization activity"/>
    <property type="evidence" value="ECO:0007669"/>
    <property type="project" value="InterPro"/>
</dbReference>
<dbReference type="InterPro" id="IPR038366">
    <property type="entry name" value="Znf_CppX_C4_sf"/>
</dbReference>
<feature type="domain" description="ATP-dependent Clp protease ATP-binding subunit ClpX zinc ribbon" evidence="1">
    <location>
        <begin position="8"/>
        <end position="47"/>
    </location>
</feature>